<dbReference type="EMBL" id="MN739054">
    <property type="protein sequence ID" value="QHS86387.1"/>
    <property type="molecule type" value="Genomic_DNA"/>
</dbReference>
<accession>A0A6C0B2E0</accession>
<protein>
    <recommendedName>
        <fullName evidence="3">RING-type domain-containing protein</fullName>
    </recommendedName>
</protein>
<dbReference type="SUPFAM" id="SSF57850">
    <property type="entry name" value="RING/U-box"/>
    <property type="match status" value="1"/>
</dbReference>
<evidence type="ECO:0008006" key="3">
    <source>
        <dbReference type="Google" id="ProtNLM"/>
    </source>
</evidence>
<dbReference type="InterPro" id="IPR013083">
    <property type="entry name" value="Znf_RING/FYVE/PHD"/>
</dbReference>
<dbReference type="Gene3D" id="3.30.40.10">
    <property type="entry name" value="Zinc/RING finger domain, C3HC4 (zinc finger)"/>
    <property type="match status" value="1"/>
</dbReference>
<evidence type="ECO:0000256" key="1">
    <source>
        <dbReference type="SAM" id="MobiDB-lite"/>
    </source>
</evidence>
<feature type="region of interest" description="Disordered" evidence="1">
    <location>
        <begin position="228"/>
        <end position="251"/>
    </location>
</feature>
<evidence type="ECO:0000313" key="2">
    <source>
        <dbReference type="EMBL" id="QHS86387.1"/>
    </source>
</evidence>
<proteinExistence type="predicted"/>
<sequence length="286" mass="33350">MDQEKDRELALNEFTRDIYQHLKFNPSYSFRTVTIDGVLCYPVIHKHRKIVNFECVNIFCYVKNKWGDKTKEKYSVYYKKYSSIKEAILTVELVNKSFRIYNGDLMSPHDYKMAKAEERFIPYNQSQVCCVCYENTLDTTVCDHYLCLKCREVCLKKCAKDCPMCRNPGIVSIYNIDNGLINNNVYTILREALEFEQKQDAPNNDFIYLSPPRNGVYAFIDRIGNRMVRTPSSDSTEPEQREPSYGELSEVSTIDENNLEEDLDDFISFDLSVLFEVASQTDTLTI</sequence>
<dbReference type="AlphaFoldDB" id="A0A6C0B2E0"/>
<organism evidence="2">
    <name type="scientific">viral metagenome</name>
    <dbReference type="NCBI Taxonomy" id="1070528"/>
    <lineage>
        <taxon>unclassified sequences</taxon>
        <taxon>metagenomes</taxon>
        <taxon>organismal metagenomes</taxon>
    </lineage>
</organism>
<reference evidence="2" key="1">
    <citation type="journal article" date="2020" name="Nature">
        <title>Giant virus diversity and host interactions through global metagenomics.</title>
        <authorList>
            <person name="Schulz F."/>
            <person name="Roux S."/>
            <person name="Paez-Espino D."/>
            <person name="Jungbluth S."/>
            <person name="Walsh D.A."/>
            <person name="Denef V.J."/>
            <person name="McMahon K.D."/>
            <person name="Konstantinidis K.T."/>
            <person name="Eloe-Fadrosh E.A."/>
            <person name="Kyrpides N.C."/>
            <person name="Woyke T."/>
        </authorList>
    </citation>
    <scope>NUCLEOTIDE SEQUENCE</scope>
    <source>
        <strain evidence="2">GVMAG-M-3300009187-29</strain>
    </source>
</reference>
<name>A0A6C0B2E0_9ZZZZ</name>